<evidence type="ECO:0000313" key="2">
    <source>
        <dbReference type="EMBL" id="KFO29484.1"/>
    </source>
</evidence>
<keyword evidence="3" id="KW-1185">Reference proteome</keyword>
<proteinExistence type="predicted"/>
<feature type="region of interest" description="Disordered" evidence="1">
    <location>
        <begin position="56"/>
        <end position="85"/>
    </location>
</feature>
<evidence type="ECO:0000313" key="3">
    <source>
        <dbReference type="Proteomes" id="UP000028990"/>
    </source>
</evidence>
<name>A0A091DBG9_FUKDA</name>
<protein>
    <submittedName>
        <fullName evidence="2">Phenazine biosynthesis-like domain-containing protein</fullName>
    </submittedName>
</protein>
<organism evidence="2 3">
    <name type="scientific">Fukomys damarensis</name>
    <name type="common">Damaraland mole rat</name>
    <name type="synonym">Cryptomys damarensis</name>
    <dbReference type="NCBI Taxonomy" id="885580"/>
    <lineage>
        <taxon>Eukaryota</taxon>
        <taxon>Metazoa</taxon>
        <taxon>Chordata</taxon>
        <taxon>Craniata</taxon>
        <taxon>Vertebrata</taxon>
        <taxon>Euteleostomi</taxon>
        <taxon>Mammalia</taxon>
        <taxon>Eutheria</taxon>
        <taxon>Euarchontoglires</taxon>
        <taxon>Glires</taxon>
        <taxon>Rodentia</taxon>
        <taxon>Hystricomorpha</taxon>
        <taxon>Bathyergidae</taxon>
        <taxon>Fukomys</taxon>
    </lineage>
</organism>
<dbReference type="Proteomes" id="UP000028990">
    <property type="component" value="Unassembled WGS sequence"/>
</dbReference>
<dbReference type="EMBL" id="KN122588">
    <property type="protein sequence ID" value="KFO29484.1"/>
    <property type="molecule type" value="Genomic_DNA"/>
</dbReference>
<dbReference type="AlphaFoldDB" id="A0A091DBG9"/>
<accession>A0A091DBG9</accession>
<feature type="compositionally biased region" description="Basic and acidic residues" evidence="1">
    <location>
        <begin position="56"/>
        <end position="83"/>
    </location>
</feature>
<gene>
    <name evidence="2" type="ORF">H920_09091</name>
</gene>
<sequence>MGSSWTCLYPTQPKELREVENLAEAAAGSWLVQDVCCSPVLESSLSGSGFLFLDPESERGESDTSGDHVGAKDSLSRSEETRRAGRSTDFYSGYCAPWVCVAGDPVTGSACTVVSSY</sequence>
<evidence type="ECO:0000256" key="1">
    <source>
        <dbReference type="SAM" id="MobiDB-lite"/>
    </source>
</evidence>
<reference evidence="2 3" key="1">
    <citation type="submission" date="2013-11" db="EMBL/GenBank/DDBJ databases">
        <title>The Damaraland mole rat (Fukomys damarensis) genome and evolution of African mole rats.</title>
        <authorList>
            <person name="Gladyshev V.N."/>
            <person name="Fang X."/>
        </authorList>
    </citation>
    <scope>NUCLEOTIDE SEQUENCE [LARGE SCALE GENOMIC DNA]</scope>
    <source>
        <tissue evidence="2">Liver</tissue>
    </source>
</reference>